<dbReference type="PANTHER" id="PTHR32309">
    <property type="entry name" value="TYROSINE-PROTEIN KINASE"/>
    <property type="match status" value="1"/>
</dbReference>
<evidence type="ECO:0000256" key="3">
    <source>
        <dbReference type="ARBA" id="ARBA00022679"/>
    </source>
</evidence>
<dbReference type="InterPro" id="IPR027417">
    <property type="entry name" value="P-loop_NTPase"/>
</dbReference>
<evidence type="ECO:0000256" key="8">
    <source>
        <dbReference type="ARBA" id="ARBA00051245"/>
    </source>
</evidence>
<dbReference type="InterPro" id="IPR025669">
    <property type="entry name" value="AAA_dom"/>
</dbReference>
<comment type="similarity">
    <text evidence="1">Belongs to the CpsD/CapB family.</text>
</comment>
<evidence type="ECO:0000256" key="5">
    <source>
        <dbReference type="ARBA" id="ARBA00022777"/>
    </source>
</evidence>
<dbReference type="SUPFAM" id="SSF52540">
    <property type="entry name" value="P-loop containing nucleoside triphosphate hydrolases"/>
    <property type="match status" value="1"/>
</dbReference>
<dbReference type="FunFam" id="3.40.50.300:FF:000527">
    <property type="entry name" value="Tyrosine-protein kinase etk"/>
    <property type="match status" value="1"/>
</dbReference>
<dbReference type="Gene3D" id="3.40.50.300">
    <property type="entry name" value="P-loop containing nucleotide triphosphate hydrolases"/>
    <property type="match status" value="1"/>
</dbReference>
<keyword evidence="5" id="KW-0418">Kinase</keyword>
<evidence type="ECO:0000256" key="7">
    <source>
        <dbReference type="ARBA" id="ARBA00023137"/>
    </source>
</evidence>
<comment type="catalytic activity">
    <reaction evidence="8">
        <text>L-tyrosyl-[protein] + ATP = O-phospho-L-tyrosyl-[protein] + ADP + H(+)</text>
        <dbReference type="Rhea" id="RHEA:10596"/>
        <dbReference type="Rhea" id="RHEA-COMP:10136"/>
        <dbReference type="Rhea" id="RHEA-COMP:20101"/>
        <dbReference type="ChEBI" id="CHEBI:15378"/>
        <dbReference type="ChEBI" id="CHEBI:30616"/>
        <dbReference type="ChEBI" id="CHEBI:46858"/>
        <dbReference type="ChEBI" id="CHEBI:61978"/>
        <dbReference type="ChEBI" id="CHEBI:456216"/>
        <dbReference type="EC" id="2.7.10.2"/>
    </reaction>
</comment>
<dbReference type="GO" id="GO:0005886">
    <property type="term" value="C:plasma membrane"/>
    <property type="evidence" value="ECO:0007669"/>
    <property type="project" value="UniProtKB-ARBA"/>
</dbReference>
<dbReference type="GO" id="GO:0004715">
    <property type="term" value="F:non-membrane spanning protein tyrosine kinase activity"/>
    <property type="evidence" value="ECO:0007669"/>
    <property type="project" value="UniProtKB-EC"/>
</dbReference>
<dbReference type="GO" id="GO:0005524">
    <property type="term" value="F:ATP binding"/>
    <property type="evidence" value="ECO:0007669"/>
    <property type="project" value="UniProtKB-KW"/>
</dbReference>
<dbReference type="Proteomes" id="UP000243494">
    <property type="component" value="Unassembled WGS sequence"/>
</dbReference>
<dbReference type="Pfam" id="PF13614">
    <property type="entry name" value="AAA_31"/>
    <property type="match status" value="1"/>
</dbReference>
<dbReference type="EMBL" id="NOJZ02000015">
    <property type="protein sequence ID" value="RDY23292.1"/>
    <property type="molecule type" value="Genomic_DNA"/>
</dbReference>
<evidence type="ECO:0000256" key="4">
    <source>
        <dbReference type="ARBA" id="ARBA00022741"/>
    </source>
</evidence>
<evidence type="ECO:0000259" key="10">
    <source>
        <dbReference type="Pfam" id="PF13614"/>
    </source>
</evidence>
<sequence length="326" mass="37278">MGEILGMKGYLIAAIILGLIMSIFILHLFEYKDTKIKNPEDIIKYLGLQVLGILPFNNLSEKDEIIEAYGSVRTNIKFLGSVKKMKTILVTSATKNEGKSSVVSNLAYSFATQGKKVLIIDGDLRTPTIHKIFEIDNKFGLTDVLIGYKKFEDCVDREKIENLHILTSGNVPPNPDEMLDSNKMKYFINKIKFKYDYIFIDSPSISKVRDAGIIGRLVDGTILVTASKEVDINLLQKEKNKLNGEGVNIIGVLLNKHITKAKAYTYRYIYAVLTRNMKIKKYENQQKNRKKKKEKRKRDIIKKRKKDNKLRQKQQSVGLVTCIHDK</sequence>
<dbReference type="CDD" id="cd05387">
    <property type="entry name" value="BY-kinase"/>
    <property type="match status" value="1"/>
</dbReference>
<keyword evidence="7" id="KW-0829">Tyrosine-protein kinase</keyword>
<evidence type="ECO:0000313" key="12">
    <source>
        <dbReference type="Proteomes" id="UP000243494"/>
    </source>
</evidence>
<keyword evidence="6" id="KW-0067">ATP-binding</keyword>
<gene>
    <name evidence="11" type="ORF">CHF27_009120</name>
</gene>
<name>A0A371IS35_9FIRM</name>
<dbReference type="InterPro" id="IPR050445">
    <property type="entry name" value="Bact_polysacc_biosynth/exp"/>
</dbReference>
<evidence type="ECO:0000256" key="1">
    <source>
        <dbReference type="ARBA" id="ARBA00007316"/>
    </source>
</evidence>
<evidence type="ECO:0000256" key="6">
    <source>
        <dbReference type="ARBA" id="ARBA00022840"/>
    </source>
</evidence>
<comment type="caution">
    <text evidence="11">The sequence shown here is derived from an EMBL/GenBank/DDBJ whole genome shotgun (WGS) entry which is preliminary data.</text>
</comment>
<organism evidence="11 12">
    <name type="scientific">Romboutsia maritimum</name>
    <dbReference type="NCBI Taxonomy" id="2020948"/>
    <lineage>
        <taxon>Bacteria</taxon>
        <taxon>Bacillati</taxon>
        <taxon>Bacillota</taxon>
        <taxon>Clostridia</taxon>
        <taxon>Peptostreptococcales</taxon>
        <taxon>Peptostreptococcaceae</taxon>
        <taxon>Romboutsia</taxon>
    </lineage>
</organism>
<feature type="domain" description="AAA" evidence="10">
    <location>
        <begin position="86"/>
        <end position="204"/>
    </location>
</feature>
<reference evidence="11 12" key="1">
    <citation type="journal article" date="2017" name="Genome Announc.">
        <title>Draft Genome Sequence of Romboutsia maritimum sp. nov. Strain CCRI-22766(T), Isolated from Coastal Estuarine Mud.</title>
        <authorList>
            <person name="Maheux A.F."/>
            <person name="Boudreau D.K."/>
            <person name="Berube E."/>
            <person name="Boissinot M."/>
            <person name="Raymond F."/>
            <person name="Brodeur S."/>
            <person name="Corbeil J."/>
            <person name="Brightwell G."/>
            <person name="Broda D."/>
            <person name="Omar R.F."/>
            <person name="Bergeron M.G."/>
        </authorList>
    </citation>
    <scope>NUCLEOTIDE SEQUENCE [LARGE SCALE GENOMIC DNA]</scope>
    <source>
        <strain evidence="11 12">CCRI-22766</strain>
    </source>
</reference>
<dbReference type="PANTHER" id="PTHR32309:SF13">
    <property type="entry name" value="FERRIC ENTEROBACTIN TRANSPORT PROTEIN FEPE"/>
    <property type="match status" value="1"/>
</dbReference>
<dbReference type="GO" id="GO:0042802">
    <property type="term" value="F:identical protein binding"/>
    <property type="evidence" value="ECO:0007669"/>
    <property type="project" value="UniProtKB-ARBA"/>
</dbReference>
<dbReference type="OrthoDB" id="9794577at2"/>
<keyword evidence="12" id="KW-1185">Reference proteome</keyword>
<proteinExistence type="inferred from homology"/>
<dbReference type="RefSeq" id="WP_095406335.1">
    <property type="nucleotide sequence ID" value="NZ_NOJZ02000015.1"/>
</dbReference>
<keyword evidence="4" id="KW-0547">Nucleotide-binding</keyword>
<protein>
    <recommendedName>
        <fullName evidence="2">non-specific protein-tyrosine kinase</fullName>
        <ecNumber evidence="2">2.7.10.2</ecNumber>
    </recommendedName>
</protein>
<keyword evidence="3" id="KW-0808">Transferase</keyword>
<keyword evidence="9" id="KW-1133">Transmembrane helix</keyword>
<feature type="transmembrane region" description="Helical" evidence="9">
    <location>
        <begin position="9"/>
        <end position="29"/>
    </location>
</feature>
<evidence type="ECO:0000313" key="11">
    <source>
        <dbReference type="EMBL" id="RDY23292.1"/>
    </source>
</evidence>
<dbReference type="InterPro" id="IPR005702">
    <property type="entry name" value="Wzc-like_C"/>
</dbReference>
<dbReference type="AlphaFoldDB" id="A0A371IS35"/>
<keyword evidence="9" id="KW-0812">Transmembrane</keyword>
<dbReference type="NCBIfam" id="TIGR01007">
    <property type="entry name" value="eps_fam"/>
    <property type="match status" value="1"/>
</dbReference>
<accession>A0A371IS35</accession>
<keyword evidence="9" id="KW-0472">Membrane</keyword>
<dbReference type="EC" id="2.7.10.2" evidence="2"/>
<evidence type="ECO:0000256" key="2">
    <source>
        <dbReference type="ARBA" id="ARBA00011903"/>
    </source>
</evidence>
<evidence type="ECO:0000256" key="9">
    <source>
        <dbReference type="SAM" id="Phobius"/>
    </source>
</evidence>